<dbReference type="PROSITE" id="PS50979">
    <property type="entry name" value="BC"/>
    <property type="match status" value="1"/>
</dbReference>
<dbReference type="AlphaFoldDB" id="A0A4Q1TQ41"/>
<dbReference type="PROSITE" id="PS50975">
    <property type="entry name" value="ATP_GRASP"/>
    <property type="match status" value="1"/>
</dbReference>
<keyword evidence="3" id="KW-0436">Ligase</keyword>
<evidence type="ECO:0000256" key="1">
    <source>
        <dbReference type="ARBA" id="ARBA00003761"/>
    </source>
</evidence>
<evidence type="ECO:0000259" key="10">
    <source>
        <dbReference type="PROSITE" id="PS50979"/>
    </source>
</evidence>
<dbReference type="Pfam" id="PF00289">
    <property type="entry name" value="Biotin_carb_N"/>
    <property type="match status" value="1"/>
</dbReference>
<dbReference type="InterPro" id="IPR011054">
    <property type="entry name" value="Rudment_hybrid_motif"/>
</dbReference>
<dbReference type="SUPFAM" id="SSF56059">
    <property type="entry name" value="Glutathione synthetase ATP-binding domain-like"/>
    <property type="match status" value="1"/>
</dbReference>
<evidence type="ECO:0000256" key="5">
    <source>
        <dbReference type="ARBA" id="ARBA00022840"/>
    </source>
</evidence>
<evidence type="ECO:0000313" key="12">
    <source>
        <dbReference type="Proteomes" id="UP000290767"/>
    </source>
</evidence>
<dbReference type="GO" id="GO:0046872">
    <property type="term" value="F:metal ion binding"/>
    <property type="evidence" value="ECO:0007669"/>
    <property type="project" value="InterPro"/>
</dbReference>
<dbReference type="PROSITE" id="PS00866">
    <property type="entry name" value="CPSASE_1"/>
    <property type="match status" value="1"/>
</dbReference>
<reference evidence="11 12" key="1">
    <citation type="submission" date="2017-03" db="EMBL/GenBank/DDBJ databases">
        <authorList>
            <person name="Safronova V.I."/>
            <person name="Sazanova A.L."/>
            <person name="Chirak E.R."/>
        </authorList>
    </citation>
    <scope>NUCLEOTIDE SEQUENCE [LARGE SCALE GENOMIC DNA]</scope>
    <source>
        <strain evidence="11 12">Tri-43</strain>
    </source>
</reference>
<feature type="domain" description="ATP-grasp" evidence="9">
    <location>
        <begin position="121"/>
        <end position="318"/>
    </location>
</feature>
<dbReference type="InterPro" id="IPR005482">
    <property type="entry name" value="Biotin_COase_C"/>
</dbReference>
<name>A0A4Q1TQ41_RHILE</name>
<gene>
    <name evidence="11" type="ORF">B5P46_24190</name>
</gene>
<keyword evidence="5 8" id="KW-0067">ATP-binding</keyword>
<dbReference type="PROSITE" id="PS00867">
    <property type="entry name" value="CPSASE_2"/>
    <property type="match status" value="1"/>
</dbReference>
<evidence type="ECO:0000256" key="6">
    <source>
        <dbReference type="ARBA" id="ARBA00023267"/>
    </source>
</evidence>
<organism evidence="11 12">
    <name type="scientific">Rhizobium leguminosarum</name>
    <dbReference type="NCBI Taxonomy" id="384"/>
    <lineage>
        <taxon>Bacteria</taxon>
        <taxon>Pseudomonadati</taxon>
        <taxon>Pseudomonadota</taxon>
        <taxon>Alphaproteobacteria</taxon>
        <taxon>Hyphomicrobiales</taxon>
        <taxon>Rhizobiaceae</taxon>
        <taxon>Rhizobium/Agrobacterium group</taxon>
        <taxon>Rhizobium</taxon>
    </lineage>
</organism>
<comment type="function">
    <text evidence="1">This protein is a component of the acetyl coenzyme A carboxylase complex; first, biotin carboxylase catalyzes the carboxylation of the carrier protein and then the transcarboxylase transfers the carboxyl group to form malonyl-CoA.</text>
</comment>
<dbReference type="Pfam" id="PF02786">
    <property type="entry name" value="CPSase_L_D2"/>
    <property type="match status" value="1"/>
</dbReference>
<dbReference type="InterPro" id="IPR011764">
    <property type="entry name" value="Biotin_carboxylation_dom"/>
</dbReference>
<evidence type="ECO:0000256" key="2">
    <source>
        <dbReference type="ARBA" id="ARBA00013263"/>
    </source>
</evidence>
<evidence type="ECO:0000256" key="3">
    <source>
        <dbReference type="ARBA" id="ARBA00022598"/>
    </source>
</evidence>
<comment type="caution">
    <text evidence="11">The sequence shown here is derived from an EMBL/GenBank/DDBJ whole genome shotgun (WGS) entry which is preliminary data.</text>
</comment>
<dbReference type="InterPro" id="IPR011761">
    <property type="entry name" value="ATP-grasp"/>
</dbReference>
<keyword evidence="6" id="KW-0092">Biotin</keyword>
<evidence type="ECO:0000256" key="4">
    <source>
        <dbReference type="ARBA" id="ARBA00022741"/>
    </source>
</evidence>
<dbReference type="SUPFAM" id="SSF51246">
    <property type="entry name" value="Rudiment single hybrid motif"/>
    <property type="match status" value="1"/>
</dbReference>
<feature type="domain" description="Biotin carboxylation" evidence="10">
    <location>
        <begin position="2"/>
        <end position="447"/>
    </location>
</feature>
<dbReference type="Proteomes" id="UP000290767">
    <property type="component" value="Unassembled WGS sequence"/>
</dbReference>
<dbReference type="PANTHER" id="PTHR48095">
    <property type="entry name" value="PYRUVATE CARBOXYLASE SUBUNIT A"/>
    <property type="match status" value="1"/>
</dbReference>
<dbReference type="FunFam" id="3.30.1490.20:FF:000018">
    <property type="entry name" value="Biotin carboxylase"/>
    <property type="match status" value="1"/>
</dbReference>
<dbReference type="InterPro" id="IPR016185">
    <property type="entry name" value="PreATP-grasp_dom_sf"/>
</dbReference>
<dbReference type="EC" id="6.3.4.14" evidence="2"/>
<dbReference type="RefSeq" id="WP_129420977.1">
    <property type="nucleotide sequence ID" value="NZ_MZMU01000017.1"/>
</dbReference>
<dbReference type="GO" id="GO:0005524">
    <property type="term" value="F:ATP binding"/>
    <property type="evidence" value="ECO:0007669"/>
    <property type="project" value="UniProtKB-UniRule"/>
</dbReference>
<evidence type="ECO:0000313" key="11">
    <source>
        <dbReference type="EMBL" id="RXT20523.1"/>
    </source>
</evidence>
<dbReference type="InterPro" id="IPR051602">
    <property type="entry name" value="ACC_Biotin_Carboxylase"/>
</dbReference>
<dbReference type="PANTHER" id="PTHR48095:SF2">
    <property type="entry name" value="BIOTIN CARBOXYLASE, CHLOROPLASTIC"/>
    <property type="match status" value="1"/>
</dbReference>
<dbReference type="SMART" id="SM00878">
    <property type="entry name" value="Biotin_carb_C"/>
    <property type="match status" value="1"/>
</dbReference>
<dbReference type="FunFam" id="3.40.50.20:FF:000010">
    <property type="entry name" value="Propionyl-CoA carboxylase subunit alpha"/>
    <property type="match status" value="1"/>
</dbReference>
<dbReference type="EMBL" id="MZMU01000017">
    <property type="protein sequence ID" value="RXT20523.1"/>
    <property type="molecule type" value="Genomic_DNA"/>
</dbReference>
<sequence>MTIRSLLVANRGEIAVRIIKAAKALGIRTVQVHSVADADMLAVKLADEAVNIGPPSAAKSYLNINAVVSAAKATGVDAVHPGYGFLSENADFAEAVEAAGLIFIGPKGDAIRLLGDKVAARAVAARAGVPTVPGSAGRIASLDEARVIANNTGFPIMIKAAAGGGGRGIRIADNMADLERHFPQASAEAAAAFGDGGLYLEKVITTARHVEVQILGDGENFVHCFERECSLQRRRQKVWEEAPSFLLPAAVREKLCASAVALAREVGYRGAGTVEYLYDEIAREFYFIEVNTRIQVEHPVTEMITGIDLVQEMIKVCGGAQLSIAQKDIVARGHAIECRINAEDPSRNFMPAPGRIETLKVPEGKGIRFDTMLYEGYSIPPFYDSLVGKLIVWAESRDACLERLKSALEGLTITGIPTTVPLHLALASDESVRRGAFHTRFLETWLETEFAGLSGKTAEVA</sequence>
<dbReference type="GO" id="GO:0004075">
    <property type="term" value="F:biotin carboxylase activity"/>
    <property type="evidence" value="ECO:0007669"/>
    <property type="project" value="UniProtKB-EC"/>
</dbReference>
<keyword evidence="4 8" id="KW-0547">Nucleotide-binding</keyword>
<dbReference type="InterPro" id="IPR005479">
    <property type="entry name" value="CPAse_ATP-bd"/>
</dbReference>
<comment type="catalytic activity">
    <reaction evidence="7">
        <text>N(6)-biotinyl-L-lysyl-[protein] + hydrogencarbonate + ATP = N(6)-carboxybiotinyl-L-lysyl-[protein] + ADP + phosphate + H(+)</text>
        <dbReference type="Rhea" id="RHEA:13501"/>
        <dbReference type="Rhea" id="RHEA-COMP:10505"/>
        <dbReference type="Rhea" id="RHEA-COMP:10506"/>
        <dbReference type="ChEBI" id="CHEBI:15378"/>
        <dbReference type="ChEBI" id="CHEBI:17544"/>
        <dbReference type="ChEBI" id="CHEBI:30616"/>
        <dbReference type="ChEBI" id="CHEBI:43474"/>
        <dbReference type="ChEBI" id="CHEBI:83144"/>
        <dbReference type="ChEBI" id="CHEBI:83145"/>
        <dbReference type="ChEBI" id="CHEBI:456216"/>
        <dbReference type="EC" id="6.3.4.14"/>
    </reaction>
</comment>
<proteinExistence type="predicted"/>
<dbReference type="NCBIfam" id="NF009471">
    <property type="entry name" value="PRK12833.1"/>
    <property type="match status" value="1"/>
</dbReference>
<accession>A0A4Q1TQ41</accession>
<protein>
    <recommendedName>
        <fullName evidence="2">biotin carboxylase</fullName>
        <ecNumber evidence="2">6.3.4.14</ecNumber>
    </recommendedName>
</protein>
<dbReference type="SUPFAM" id="SSF52440">
    <property type="entry name" value="PreATP-grasp domain"/>
    <property type="match status" value="1"/>
</dbReference>
<evidence type="ECO:0000256" key="8">
    <source>
        <dbReference type="PROSITE-ProRule" id="PRU00409"/>
    </source>
</evidence>
<evidence type="ECO:0000256" key="7">
    <source>
        <dbReference type="ARBA" id="ARBA00048600"/>
    </source>
</evidence>
<dbReference type="Pfam" id="PF02785">
    <property type="entry name" value="Biotin_carb_C"/>
    <property type="match status" value="1"/>
</dbReference>
<dbReference type="InterPro" id="IPR005481">
    <property type="entry name" value="BC-like_N"/>
</dbReference>
<evidence type="ECO:0000259" key="9">
    <source>
        <dbReference type="PROSITE" id="PS50975"/>
    </source>
</evidence>
<dbReference type="NCBIfam" id="NF006367">
    <property type="entry name" value="PRK08591.1"/>
    <property type="match status" value="1"/>
</dbReference>
<dbReference type="Gene3D" id="3.30.470.20">
    <property type="entry name" value="ATP-grasp fold, B domain"/>
    <property type="match status" value="1"/>
</dbReference>